<name>A0A2T9YX54_9FUNG</name>
<organism evidence="17 18">
    <name type="scientific">Smittium simulii</name>
    <dbReference type="NCBI Taxonomy" id="133385"/>
    <lineage>
        <taxon>Eukaryota</taxon>
        <taxon>Fungi</taxon>
        <taxon>Fungi incertae sedis</taxon>
        <taxon>Zoopagomycota</taxon>
        <taxon>Kickxellomycotina</taxon>
        <taxon>Harpellomycetes</taxon>
        <taxon>Harpellales</taxon>
        <taxon>Legeriomycetaceae</taxon>
        <taxon>Smittium</taxon>
    </lineage>
</organism>
<comment type="catalytic activity">
    <reaction evidence="1 13">
        <text>alpha-D-galactose 1-phosphate + UDP-alpha-D-glucose = alpha-D-glucose 1-phosphate + UDP-alpha-D-galactose</text>
        <dbReference type="Rhea" id="RHEA:13989"/>
        <dbReference type="ChEBI" id="CHEBI:58336"/>
        <dbReference type="ChEBI" id="CHEBI:58601"/>
        <dbReference type="ChEBI" id="CHEBI:58885"/>
        <dbReference type="ChEBI" id="CHEBI:66914"/>
        <dbReference type="EC" id="2.7.7.12"/>
    </reaction>
</comment>
<evidence type="ECO:0000256" key="10">
    <source>
        <dbReference type="ARBA" id="ARBA00022833"/>
    </source>
</evidence>
<dbReference type="CDD" id="cd00608">
    <property type="entry name" value="GalT"/>
    <property type="match status" value="1"/>
</dbReference>
<dbReference type="SUPFAM" id="SSF54197">
    <property type="entry name" value="HIT-like"/>
    <property type="match status" value="3"/>
</dbReference>
<evidence type="ECO:0000256" key="8">
    <source>
        <dbReference type="ARBA" id="ARBA00022695"/>
    </source>
</evidence>
<dbReference type="InterPro" id="IPR036265">
    <property type="entry name" value="HIT-like_sf"/>
</dbReference>
<keyword evidence="10" id="KW-0862">Zinc</keyword>
<evidence type="ECO:0000256" key="12">
    <source>
        <dbReference type="ARBA" id="ARBA00023277"/>
    </source>
</evidence>
<dbReference type="Gene3D" id="3.30.428.10">
    <property type="entry name" value="HIT-like"/>
    <property type="match status" value="2"/>
</dbReference>
<dbReference type="Proteomes" id="UP000245383">
    <property type="component" value="Unassembled WGS sequence"/>
</dbReference>
<dbReference type="PANTHER" id="PTHR11943">
    <property type="entry name" value="GALACTOSE-1-PHOSPHATE URIDYLYLTRANSFERASE"/>
    <property type="match status" value="1"/>
</dbReference>
<dbReference type="STRING" id="133385.A0A2T9YX54"/>
<evidence type="ECO:0000313" key="18">
    <source>
        <dbReference type="Proteomes" id="UP000245383"/>
    </source>
</evidence>
<dbReference type="GO" id="GO:0008270">
    <property type="term" value="F:zinc ion binding"/>
    <property type="evidence" value="ECO:0007669"/>
    <property type="project" value="InterPro"/>
</dbReference>
<sequence length="467" mass="53071">MEEFSVDEHPHKRFNILTNGWVLVSPHRAKRPWLGQTSDKQDNRGPPLDIEGNPLTVDPGCYLCPNNSRAGATVQQNPDYKSVYIFDNDFPAVLTDQPEYKTADLFALVDDNDLTNSLFSISPVRGKCRVICYSPNHYETFADLSTPQIKSVIYNWMKIYYDFSIPPPHLISPGIVNYVQIFENKGAEMGCSNPHPHGQVWALEKVSEQVENEIANMKAYSSKHLLDIPSSKSSAENKLQRLNEDGASMRCMLCDYVKIELKTAHNDKIKSNRVVFENESFVALVPFWATWPFETLVLPKLHITNICQLLNPSKKPNGDSNACFNDYIKLSETNSNNLVSVKEIGEILSQFSDINSEEVLKLSDTSPLQTQLVEDFSSILSKLTKTYDNLFETSFPYSMGIHQDPVLNHADSGYCHLHLHFYPPLLRNSKIKKFFVGYEMLGEPQRDLSPEMAAQRLRDAIPKDIRD</sequence>
<dbReference type="Pfam" id="PF02744">
    <property type="entry name" value="GalP_UDP_tr_C"/>
    <property type="match status" value="1"/>
</dbReference>
<dbReference type="OrthoDB" id="418412at2759"/>
<comment type="similarity">
    <text evidence="4 13">Belongs to the galactose-1-phosphate uridylyltransferase type 1 family.</text>
</comment>
<dbReference type="AlphaFoldDB" id="A0A2T9YX54"/>
<accession>A0A2T9YX54</accession>
<dbReference type="InterPro" id="IPR005850">
    <property type="entry name" value="GalP_Utransf_C"/>
</dbReference>
<evidence type="ECO:0000256" key="1">
    <source>
        <dbReference type="ARBA" id="ARBA00001107"/>
    </source>
</evidence>
<keyword evidence="7 13" id="KW-0808">Transferase</keyword>
<keyword evidence="11 13" id="KW-0299">Galactose metabolism</keyword>
<comment type="pathway">
    <text evidence="3 13">Carbohydrate metabolism; galactose metabolism.</text>
</comment>
<dbReference type="InterPro" id="IPR001937">
    <property type="entry name" value="GalP_UDPtransf1"/>
</dbReference>
<dbReference type="EC" id="2.7.7.12" evidence="5 13"/>
<feature type="region of interest" description="Disordered" evidence="14">
    <location>
        <begin position="32"/>
        <end position="51"/>
    </location>
</feature>
<evidence type="ECO:0000259" key="15">
    <source>
        <dbReference type="Pfam" id="PF01087"/>
    </source>
</evidence>
<evidence type="ECO:0000256" key="13">
    <source>
        <dbReference type="RuleBase" id="RU000506"/>
    </source>
</evidence>
<keyword evidence="9 13" id="KW-0479">Metal-binding</keyword>
<dbReference type="UniPathway" id="UPA00214"/>
<evidence type="ECO:0000256" key="2">
    <source>
        <dbReference type="ARBA" id="ARBA00001947"/>
    </source>
</evidence>
<dbReference type="InterPro" id="IPR005849">
    <property type="entry name" value="GalP_Utransf_N"/>
</dbReference>
<evidence type="ECO:0000256" key="9">
    <source>
        <dbReference type="ARBA" id="ARBA00022723"/>
    </source>
</evidence>
<evidence type="ECO:0000256" key="3">
    <source>
        <dbReference type="ARBA" id="ARBA00004947"/>
    </source>
</evidence>
<dbReference type="PANTHER" id="PTHR11943:SF1">
    <property type="entry name" value="GALACTOSE-1-PHOSPHATE URIDYLYLTRANSFERASE"/>
    <property type="match status" value="1"/>
</dbReference>
<dbReference type="EMBL" id="MBFR01000021">
    <property type="protein sequence ID" value="PVU96932.1"/>
    <property type="molecule type" value="Genomic_DNA"/>
</dbReference>
<dbReference type="NCBIfam" id="TIGR00209">
    <property type="entry name" value="galT_1"/>
    <property type="match status" value="2"/>
</dbReference>
<proteinExistence type="inferred from homology"/>
<dbReference type="GO" id="GO:0005737">
    <property type="term" value="C:cytoplasm"/>
    <property type="evidence" value="ECO:0007669"/>
    <property type="project" value="TreeGrafter"/>
</dbReference>
<dbReference type="PROSITE" id="PS00117">
    <property type="entry name" value="GAL_P_UDP_TRANSF_I"/>
    <property type="match status" value="1"/>
</dbReference>
<evidence type="ECO:0000256" key="6">
    <source>
        <dbReference type="ARBA" id="ARBA00016340"/>
    </source>
</evidence>
<feature type="domain" description="Galactose-1-phosphate uridyl transferase N-terminal" evidence="15">
    <location>
        <begin position="4"/>
        <end position="205"/>
    </location>
</feature>
<comment type="caution">
    <text evidence="17">The sequence shown here is derived from an EMBL/GenBank/DDBJ whole genome shotgun (WGS) entry which is preliminary data.</text>
</comment>
<evidence type="ECO:0000256" key="14">
    <source>
        <dbReference type="SAM" id="MobiDB-lite"/>
    </source>
</evidence>
<evidence type="ECO:0000313" key="17">
    <source>
        <dbReference type="EMBL" id="PVU96932.1"/>
    </source>
</evidence>
<evidence type="ECO:0000256" key="7">
    <source>
        <dbReference type="ARBA" id="ARBA00022679"/>
    </source>
</evidence>
<feature type="domain" description="Galactose-1-phosphate uridyl transferase C-terminal" evidence="16">
    <location>
        <begin position="250"/>
        <end position="459"/>
    </location>
</feature>
<keyword evidence="12 13" id="KW-0119">Carbohydrate metabolism</keyword>
<dbReference type="Pfam" id="PF01087">
    <property type="entry name" value="GalP_UDP_transf"/>
    <property type="match status" value="1"/>
</dbReference>
<dbReference type="InterPro" id="IPR019779">
    <property type="entry name" value="GalP_UDPtransf1_His-AS"/>
</dbReference>
<gene>
    <name evidence="17" type="ORF">BB561_000870</name>
</gene>
<evidence type="ECO:0000256" key="5">
    <source>
        <dbReference type="ARBA" id="ARBA00012384"/>
    </source>
</evidence>
<evidence type="ECO:0000256" key="11">
    <source>
        <dbReference type="ARBA" id="ARBA00023144"/>
    </source>
</evidence>
<protein>
    <recommendedName>
        <fullName evidence="6 13">Galactose-1-phosphate uridylyltransferase</fullName>
        <ecNumber evidence="5 13">2.7.7.12</ecNumber>
    </recommendedName>
</protein>
<keyword evidence="8 13" id="KW-0548">Nucleotidyltransferase</keyword>
<evidence type="ECO:0000256" key="4">
    <source>
        <dbReference type="ARBA" id="ARBA00010951"/>
    </source>
</evidence>
<keyword evidence="18" id="KW-1185">Reference proteome</keyword>
<dbReference type="GO" id="GO:0033499">
    <property type="term" value="P:galactose catabolic process via UDP-galactose, Leloir pathway"/>
    <property type="evidence" value="ECO:0007669"/>
    <property type="project" value="TreeGrafter"/>
</dbReference>
<comment type="cofactor">
    <cofactor evidence="2">
        <name>Zn(2+)</name>
        <dbReference type="ChEBI" id="CHEBI:29105"/>
    </cofactor>
</comment>
<evidence type="ECO:0000259" key="16">
    <source>
        <dbReference type="Pfam" id="PF02744"/>
    </source>
</evidence>
<dbReference type="GO" id="GO:0008108">
    <property type="term" value="F:UDP-glucose:hexose-1-phosphate uridylyltransferase activity"/>
    <property type="evidence" value="ECO:0007669"/>
    <property type="project" value="UniProtKB-EC"/>
</dbReference>
<reference evidence="17 18" key="1">
    <citation type="journal article" date="2018" name="MBio">
        <title>Comparative Genomics Reveals the Core Gene Toolbox for the Fungus-Insect Symbiosis.</title>
        <authorList>
            <person name="Wang Y."/>
            <person name="Stata M."/>
            <person name="Wang W."/>
            <person name="Stajich J.E."/>
            <person name="White M.M."/>
            <person name="Moncalvo J.M."/>
        </authorList>
    </citation>
    <scope>NUCLEOTIDE SEQUENCE [LARGE SCALE GENOMIC DNA]</scope>
    <source>
        <strain evidence="17 18">SWE-8-4</strain>
    </source>
</reference>